<accession>A0A085MHX8</accession>
<evidence type="ECO:0000313" key="2">
    <source>
        <dbReference type="Proteomes" id="UP000030764"/>
    </source>
</evidence>
<sequence length="97" mass="10813">MPAIAPWGFKISRPFVLRFHLGGDPLMSAAQVGQLAHSFPYQSPFYFWHWATLGLHQPKSNGQDQHSKMDCQKATAYCDGTVADLFPKFTGIETDGL</sequence>
<organism evidence="1 2">
    <name type="scientific">Trichuris suis</name>
    <name type="common">pig whipworm</name>
    <dbReference type="NCBI Taxonomy" id="68888"/>
    <lineage>
        <taxon>Eukaryota</taxon>
        <taxon>Metazoa</taxon>
        <taxon>Ecdysozoa</taxon>
        <taxon>Nematoda</taxon>
        <taxon>Enoplea</taxon>
        <taxon>Dorylaimia</taxon>
        <taxon>Trichinellida</taxon>
        <taxon>Trichuridae</taxon>
        <taxon>Trichuris</taxon>
    </lineage>
</organism>
<proteinExistence type="predicted"/>
<dbReference type="AlphaFoldDB" id="A0A085MHX8"/>
<protein>
    <submittedName>
        <fullName evidence="1">Uncharacterized protein</fullName>
    </submittedName>
</protein>
<gene>
    <name evidence="1" type="ORF">M513_02501</name>
</gene>
<evidence type="ECO:0000313" key="1">
    <source>
        <dbReference type="EMBL" id="KFD56824.1"/>
    </source>
</evidence>
<reference evidence="1 2" key="1">
    <citation type="journal article" date="2014" name="Nat. Genet.">
        <title>Genome and transcriptome of the porcine whipworm Trichuris suis.</title>
        <authorList>
            <person name="Jex A.R."/>
            <person name="Nejsum P."/>
            <person name="Schwarz E.M."/>
            <person name="Hu L."/>
            <person name="Young N.D."/>
            <person name="Hall R.S."/>
            <person name="Korhonen P.K."/>
            <person name="Liao S."/>
            <person name="Thamsborg S."/>
            <person name="Xia J."/>
            <person name="Xu P."/>
            <person name="Wang S."/>
            <person name="Scheerlinck J.P."/>
            <person name="Hofmann A."/>
            <person name="Sternberg P.W."/>
            <person name="Wang J."/>
            <person name="Gasser R.B."/>
        </authorList>
    </citation>
    <scope>NUCLEOTIDE SEQUENCE [LARGE SCALE GENOMIC DNA]</scope>
    <source>
        <strain evidence="1">DCEP-RM93M</strain>
    </source>
</reference>
<dbReference type="EMBL" id="KL363192">
    <property type="protein sequence ID" value="KFD56824.1"/>
    <property type="molecule type" value="Genomic_DNA"/>
</dbReference>
<dbReference type="Proteomes" id="UP000030764">
    <property type="component" value="Unassembled WGS sequence"/>
</dbReference>
<name>A0A085MHX8_9BILA</name>
<keyword evidence="2" id="KW-1185">Reference proteome</keyword>